<evidence type="ECO:0000256" key="1">
    <source>
        <dbReference type="ARBA" id="ARBA00022723"/>
    </source>
</evidence>
<dbReference type="GO" id="GO:0006556">
    <property type="term" value="P:S-adenosylmethionine biosynthetic process"/>
    <property type="evidence" value="ECO:0007669"/>
    <property type="project" value="InterPro"/>
</dbReference>
<organism evidence="3 4">
    <name type="scientific">Faecalicoccus pleomorphus</name>
    <dbReference type="NCBI Taxonomy" id="1323"/>
    <lineage>
        <taxon>Bacteria</taxon>
        <taxon>Bacillati</taxon>
        <taxon>Bacillota</taxon>
        <taxon>Erysipelotrichia</taxon>
        <taxon>Erysipelotrichales</taxon>
        <taxon>Erysipelotrichaceae</taxon>
        <taxon>Faecalicoccus</taxon>
    </lineage>
</organism>
<evidence type="ECO:0000313" key="4">
    <source>
        <dbReference type="Proteomes" id="UP000260721"/>
    </source>
</evidence>
<dbReference type="InterPro" id="IPR022636">
    <property type="entry name" value="S-AdoMet_synthetase_sfam"/>
</dbReference>
<evidence type="ECO:0000313" key="3">
    <source>
        <dbReference type="EMBL" id="RGD77301.1"/>
    </source>
</evidence>
<evidence type="ECO:0000259" key="2">
    <source>
        <dbReference type="Pfam" id="PF00438"/>
    </source>
</evidence>
<comment type="caution">
    <text evidence="3">The sequence shown here is derived from an EMBL/GenBank/DDBJ whole genome shotgun (WGS) entry which is preliminary data.</text>
</comment>
<feature type="domain" description="S-adenosylmethionine synthetase N-terminal" evidence="2">
    <location>
        <begin position="3"/>
        <end position="52"/>
    </location>
</feature>
<dbReference type="GO" id="GO:0004478">
    <property type="term" value="F:methionine adenosyltransferase activity"/>
    <property type="evidence" value="ECO:0007669"/>
    <property type="project" value="InterPro"/>
</dbReference>
<dbReference type="Gene3D" id="3.30.300.10">
    <property type="match status" value="1"/>
</dbReference>
<protein>
    <submittedName>
        <fullName evidence="3">S-adenosylmethionine synthetase</fullName>
    </submittedName>
</protein>
<accession>A0A3E3E6W6</accession>
<reference evidence="3 4" key="1">
    <citation type="submission" date="2018-08" db="EMBL/GenBank/DDBJ databases">
        <title>A genome reference for cultivated species of the human gut microbiota.</title>
        <authorList>
            <person name="Zou Y."/>
            <person name="Xue W."/>
            <person name="Luo G."/>
        </authorList>
    </citation>
    <scope>NUCLEOTIDE SEQUENCE [LARGE SCALE GENOMIC DNA]</scope>
    <source>
        <strain evidence="3 4">TF08-11</strain>
    </source>
</reference>
<keyword evidence="1" id="KW-0479">Metal-binding</keyword>
<dbReference type="Proteomes" id="UP000260721">
    <property type="component" value="Unassembled WGS sequence"/>
</dbReference>
<dbReference type="AlphaFoldDB" id="A0A3E3E6W6"/>
<dbReference type="Pfam" id="PF00438">
    <property type="entry name" value="S-AdoMet_synt_N"/>
    <property type="match status" value="1"/>
</dbReference>
<dbReference type="EMBL" id="QUSK01000006">
    <property type="protein sequence ID" value="RGD77301.1"/>
    <property type="molecule type" value="Genomic_DNA"/>
</dbReference>
<name>A0A3E3E6W6_9FIRM</name>
<dbReference type="SUPFAM" id="SSF55973">
    <property type="entry name" value="S-adenosylmethionine synthetase"/>
    <property type="match status" value="1"/>
</dbReference>
<gene>
    <name evidence="3" type="ORF">DXC78_03640</name>
</gene>
<dbReference type="RefSeq" id="WP_117445772.1">
    <property type="nucleotide sequence ID" value="NZ_QUSK01000006.1"/>
</dbReference>
<proteinExistence type="predicted"/>
<sequence length="260" mass="28246">MIEKVNPMHPDKICDRIAGAIVDLAYKKQENPKIAVEVLIGHGYGHVVIETSAPLEKEDVAFIVDRMAPGIRVFIQIVPQDVHLANNQSKGMRCGDNGIFKGVPLTEEQKALSKIAREIYTSYPTDGKYILDEARLIICQSNAKTTDLKSTYPNAEVNPLGDWTGGIDVDSGATNRKLGSDMAESVTGGGLHGKDLSKADVSVNIYAFLKAQETGKPVEICCAIGDDTIDGIPYQDIVNIAKDYIDSVGGFEKFAEWGLF</sequence>
<dbReference type="InterPro" id="IPR022628">
    <property type="entry name" value="S-AdoMet_synt_N"/>
</dbReference>
<dbReference type="GO" id="GO:0046872">
    <property type="term" value="F:metal ion binding"/>
    <property type="evidence" value="ECO:0007669"/>
    <property type="project" value="UniProtKB-KW"/>
</dbReference>